<dbReference type="SUPFAM" id="SSF51316">
    <property type="entry name" value="Mss4-like"/>
    <property type="match status" value="1"/>
</dbReference>
<accession>A0A420WPS7</accession>
<keyword evidence="2" id="KW-0479">Metal-binding</keyword>
<reference evidence="7 8" key="1">
    <citation type="submission" date="2018-10" db="EMBL/GenBank/DDBJ databases">
        <title>Comparative analysis of microorganisms from saline springs in Andes Mountain Range, Colombia.</title>
        <authorList>
            <person name="Rubin E."/>
        </authorList>
    </citation>
    <scope>NUCLEOTIDE SEQUENCE [LARGE SCALE GENOMIC DNA]</scope>
    <source>
        <strain evidence="7 8">USBA 36</strain>
    </source>
</reference>
<dbReference type="Pfam" id="PF04828">
    <property type="entry name" value="GFA"/>
    <property type="match status" value="1"/>
</dbReference>
<dbReference type="AlphaFoldDB" id="A0A420WPS7"/>
<evidence type="ECO:0000313" key="8">
    <source>
        <dbReference type="Proteomes" id="UP000277424"/>
    </source>
</evidence>
<dbReference type="Gene3D" id="3.90.1590.10">
    <property type="entry name" value="glutathione-dependent formaldehyde- activating enzyme (gfa)"/>
    <property type="match status" value="1"/>
</dbReference>
<evidence type="ECO:0000259" key="6">
    <source>
        <dbReference type="PROSITE" id="PS51891"/>
    </source>
</evidence>
<keyword evidence="3" id="KW-0862">Zinc</keyword>
<dbReference type="PANTHER" id="PTHR33337">
    <property type="entry name" value="GFA DOMAIN-CONTAINING PROTEIN"/>
    <property type="match status" value="1"/>
</dbReference>
<evidence type="ECO:0000256" key="2">
    <source>
        <dbReference type="ARBA" id="ARBA00022723"/>
    </source>
</evidence>
<dbReference type="PROSITE" id="PS51891">
    <property type="entry name" value="CENP_V_GFA"/>
    <property type="match status" value="1"/>
</dbReference>
<evidence type="ECO:0000256" key="1">
    <source>
        <dbReference type="ARBA" id="ARBA00005495"/>
    </source>
</evidence>
<comment type="similarity">
    <text evidence="1">Belongs to the Gfa family.</text>
</comment>
<feature type="domain" description="CENP-V/GFA" evidence="6">
    <location>
        <begin position="6"/>
        <end position="111"/>
    </location>
</feature>
<dbReference type="PANTHER" id="PTHR33337:SF40">
    <property type="entry name" value="CENP-V_GFA DOMAIN-CONTAINING PROTEIN-RELATED"/>
    <property type="match status" value="1"/>
</dbReference>
<protein>
    <recommendedName>
        <fullName evidence="6">CENP-V/GFA domain-containing protein</fullName>
    </recommendedName>
</protein>
<proteinExistence type="inferred from homology"/>
<organism evidence="7 8">
    <name type="scientific">Oceanibaculum indicum</name>
    <dbReference type="NCBI Taxonomy" id="526216"/>
    <lineage>
        <taxon>Bacteria</taxon>
        <taxon>Pseudomonadati</taxon>
        <taxon>Pseudomonadota</taxon>
        <taxon>Alphaproteobacteria</taxon>
        <taxon>Rhodospirillales</taxon>
        <taxon>Oceanibaculaceae</taxon>
        <taxon>Oceanibaculum</taxon>
    </lineage>
</organism>
<dbReference type="InterPro" id="IPR011057">
    <property type="entry name" value="Mss4-like_sf"/>
</dbReference>
<dbReference type="Proteomes" id="UP000277424">
    <property type="component" value="Unassembled WGS sequence"/>
</dbReference>
<name>A0A420WPS7_9PROT</name>
<dbReference type="EMBL" id="RBIG01000001">
    <property type="protein sequence ID" value="RKQ72990.1"/>
    <property type="molecule type" value="Genomic_DNA"/>
</dbReference>
<gene>
    <name evidence="7" type="ORF">BCL74_0760</name>
</gene>
<dbReference type="GO" id="GO:0016846">
    <property type="term" value="F:carbon-sulfur lyase activity"/>
    <property type="evidence" value="ECO:0007669"/>
    <property type="project" value="InterPro"/>
</dbReference>
<dbReference type="GO" id="GO:0046872">
    <property type="term" value="F:metal ion binding"/>
    <property type="evidence" value="ECO:0007669"/>
    <property type="project" value="UniProtKB-KW"/>
</dbReference>
<evidence type="ECO:0000256" key="3">
    <source>
        <dbReference type="ARBA" id="ARBA00022833"/>
    </source>
</evidence>
<dbReference type="RefSeq" id="WP_121217682.1">
    <property type="nucleotide sequence ID" value="NZ_RBIG01000001.1"/>
</dbReference>
<evidence type="ECO:0000313" key="7">
    <source>
        <dbReference type="EMBL" id="RKQ72990.1"/>
    </source>
</evidence>
<dbReference type="InterPro" id="IPR006913">
    <property type="entry name" value="CENP-V/GFA"/>
</dbReference>
<feature type="region of interest" description="Disordered" evidence="5">
    <location>
        <begin position="131"/>
        <end position="151"/>
    </location>
</feature>
<comment type="caution">
    <text evidence="7">The sequence shown here is derived from an EMBL/GenBank/DDBJ whole genome shotgun (WGS) entry which is preliminary data.</text>
</comment>
<evidence type="ECO:0000256" key="4">
    <source>
        <dbReference type="ARBA" id="ARBA00023239"/>
    </source>
</evidence>
<keyword evidence="4" id="KW-0456">Lyase</keyword>
<sequence length="151" mass="16879">MTEARYEGGCLCGAVRYEATGPVRQAGWCHCRLCQRSVGAPAVPWGSFFLENFRWTKGKPALHHSTPKAERSFCAECGTSLTFRYLTTEPPEMDVALASLDDPEALHPQWHIWTMSSPSWVHFGDVLKTYQDNGPERSTDPDLPSPLGPQR</sequence>
<evidence type="ECO:0000256" key="5">
    <source>
        <dbReference type="SAM" id="MobiDB-lite"/>
    </source>
</evidence>
<dbReference type="OrthoDB" id="7159017at2"/>